<evidence type="ECO:0000313" key="14">
    <source>
        <dbReference type="EMBL" id="AOR74397.1"/>
    </source>
</evidence>
<dbReference type="EC" id="4.1.1.23" evidence="9"/>
<evidence type="ECO:0000256" key="7">
    <source>
        <dbReference type="ARBA" id="ARBA00049157"/>
    </source>
</evidence>
<dbReference type="GO" id="GO:0004590">
    <property type="term" value="F:orotidine-5'-phosphate decarboxylase activity"/>
    <property type="evidence" value="ECO:0007669"/>
    <property type="project" value="UniProtKB-UniRule"/>
</dbReference>
<evidence type="ECO:0000313" key="19">
    <source>
        <dbReference type="Proteomes" id="UP000094714"/>
    </source>
</evidence>
<reference evidence="15 20" key="2">
    <citation type="submission" date="2016-12" db="EMBL/GenBank/DDBJ databases">
        <title>Complete Genome Sequence of Lactobacillus fermentum Strain SNUV175, a Probiotic for Treatment of Bacterial Vaginosis.</title>
        <authorList>
            <person name="Lee S."/>
            <person name="You H.J."/>
            <person name="Kwon B."/>
            <person name="Ko G."/>
        </authorList>
    </citation>
    <scope>NUCLEOTIDE SEQUENCE [LARGE SCALE GENOMIC DNA]</scope>
    <source>
        <strain evidence="15 20">SNUV175</strain>
    </source>
</reference>
<evidence type="ECO:0000256" key="3">
    <source>
        <dbReference type="ARBA" id="ARBA00011738"/>
    </source>
</evidence>
<keyword evidence="5 9" id="KW-0665">Pyrimidine biosynthesis</keyword>
<evidence type="ECO:0000256" key="6">
    <source>
        <dbReference type="ARBA" id="ARBA00023239"/>
    </source>
</evidence>
<dbReference type="FunFam" id="3.20.20.70:FF:000015">
    <property type="entry name" value="Orotidine 5'-phosphate decarboxylase"/>
    <property type="match status" value="1"/>
</dbReference>
<comment type="function">
    <text evidence="1 9">Catalyzes the decarboxylation of orotidine 5'-monophosphate (OMP) to uridine 5'-monophosphate (UMP).</text>
</comment>
<dbReference type="PROSITE" id="PS00156">
    <property type="entry name" value="OMPDECASE"/>
    <property type="match status" value="1"/>
</dbReference>
<dbReference type="EMBL" id="POTQ01000007">
    <property type="protein sequence ID" value="PNV58074.1"/>
    <property type="molecule type" value="Genomic_DNA"/>
</dbReference>
<feature type="domain" description="Orotidine 5'-phosphate decarboxylase" evidence="13">
    <location>
        <begin position="5"/>
        <end position="234"/>
    </location>
</feature>
<name>A0A0F4HEE3_LIMFE</name>
<protein>
    <recommendedName>
        <fullName evidence="9">Orotidine 5'-phosphate decarboxylase</fullName>
        <ecNumber evidence="9">4.1.1.23</ecNumber>
    </recommendedName>
    <alternativeName>
        <fullName evidence="9">OMP decarboxylase</fullName>
        <shortName evidence="9">OMPDCase</shortName>
        <shortName evidence="9">OMPdecase</shortName>
    </alternativeName>
</protein>
<dbReference type="HAMAP" id="MF_01200_B">
    <property type="entry name" value="OMPdecase_type1_B"/>
    <property type="match status" value="1"/>
</dbReference>
<keyword evidence="6 9" id="KW-0456">Lyase</keyword>
<evidence type="ECO:0000313" key="15">
    <source>
        <dbReference type="EMBL" id="APU45820.1"/>
    </source>
</evidence>
<evidence type="ECO:0000313" key="22">
    <source>
        <dbReference type="Proteomes" id="UP000653631"/>
    </source>
</evidence>
<reference evidence="18" key="5">
    <citation type="submission" date="2023-04" db="EMBL/GenBank/DDBJ databases">
        <title>Genomic of Limosilactobacillus fermentum MSJK0025.</title>
        <authorList>
            <person name="Yang S."/>
        </authorList>
    </citation>
    <scope>NUCLEOTIDE SEQUENCE</scope>
    <source>
        <strain evidence="18">MSJK0025</strain>
    </source>
</reference>
<dbReference type="EMBL" id="CP121468">
    <property type="protein sequence ID" value="WFR89239.1"/>
    <property type="molecule type" value="Genomic_DNA"/>
</dbReference>
<dbReference type="Proteomes" id="UP000236514">
    <property type="component" value="Unassembled WGS sequence"/>
</dbReference>
<organism evidence="18 23">
    <name type="scientific">Limosilactobacillus fermentum</name>
    <name type="common">Lactobacillus fermentum</name>
    <dbReference type="NCBI Taxonomy" id="1613"/>
    <lineage>
        <taxon>Bacteria</taxon>
        <taxon>Bacillati</taxon>
        <taxon>Bacillota</taxon>
        <taxon>Bacilli</taxon>
        <taxon>Lactobacillales</taxon>
        <taxon>Lactobacillaceae</taxon>
        <taxon>Limosilactobacillus</taxon>
    </lineage>
</organism>
<feature type="binding site" evidence="9 11">
    <location>
        <position position="218"/>
    </location>
    <ligand>
        <name>substrate</name>
    </ligand>
</feature>
<comment type="catalytic activity">
    <reaction evidence="7 9 12">
        <text>orotidine 5'-phosphate + H(+) = UMP + CO2</text>
        <dbReference type="Rhea" id="RHEA:11596"/>
        <dbReference type="ChEBI" id="CHEBI:15378"/>
        <dbReference type="ChEBI" id="CHEBI:16526"/>
        <dbReference type="ChEBI" id="CHEBI:57538"/>
        <dbReference type="ChEBI" id="CHEBI:57865"/>
        <dbReference type="EC" id="4.1.1.23"/>
    </reaction>
</comment>
<dbReference type="Proteomes" id="UP000653631">
    <property type="component" value="Unassembled WGS sequence"/>
</dbReference>
<dbReference type="RefSeq" id="WP_003685689.1">
    <property type="nucleotide sequence ID" value="NZ_AP024320.1"/>
</dbReference>
<dbReference type="STRING" id="1613.GCA_002119645_00057"/>
<evidence type="ECO:0000256" key="4">
    <source>
        <dbReference type="ARBA" id="ARBA00022793"/>
    </source>
</evidence>
<dbReference type="InterPro" id="IPR013785">
    <property type="entry name" value="Aldolase_TIM"/>
</dbReference>
<dbReference type="OrthoDB" id="9806203at2"/>
<comment type="pathway">
    <text evidence="2 9 12">Pyrimidine metabolism; UMP biosynthesis via de novo pathway; UMP from orotate: step 2/2.</text>
</comment>
<dbReference type="PANTHER" id="PTHR32119">
    <property type="entry name" value="OROTIDINE 5'-PHOSPHATE DECARBOXYLASE"/>
    <property type="match status" value="1"/>
</dbReference>
<evidence type="ECO:0000256" key="10">
    <source>
        <dbReference type="PIRSR" id="PIRSR614732-1"/>
    </source>
</evidence>
<dbReference type="CDD" id="cd04725">
    <property type="entry name" value="OMP_decarboxylase_like"/>
    <property type="match status" value="1"/>
</dbReference>
<dbReference type="SMART" id="SM00934">
    <property type="entry name" value="OMPdecase"/>
    <property type="match status" value="1"/>
</dbReference>
<dbReference type="EMBL" id="CP019030">
    <property type="protein sequence ID" value="APU45820.1"/>
    <property type="molecule type" value="Genomic_DNA"/>
</dbReference>
<dbReference type="InterPro" id="IPR001754">
    <property type="entry name" value="OMPdeCOase_dom"/>
</dbReference>
<feature type="binding site" evidence="9 11">
    <location>
        <position position="219"/>
    </location>
    <ligand>
        <name>substrate</name>
    </ligand>
</feature>
<dbReference type="NCBIfam" id="TIGR01740">
    <property type="entry name" value="pyrF"/>
    <property type="match status" value="1"/>
</dbReference>
<dbReference type="NCBIfam" id="NF001273">
    <property type="entry name" value="PRK00230.1"/>
    <property type="match status" value="1"/>
</dbReference>
<dbReference type="Gene3D" id="3.20.20.70">
    <property type="entry name" value="Aldolase class I"/>
    <property type="match status" value="1"/>
</dbReference>
<evidence type="ECO:0000313" key="23">
    <source>
        <dbReference type="Proteomes" id="UP001218104"/>
    </source>
</evidence>
<evidence type="ECO:0000313" key="21">
    <source>
        <dbReference type="Proteomes" id="UP000236514"/>
    </source>
</evidence>
<evidence type="ECO:0000256" key="12">
    <source>
        <dbReference type="RuleBase" id="RU000512"/>
    </source>
</evidence>
<sequence length="243" mass="26383">MQRFEPMVAVDVETKQEALRLFDKLSSDTDHQPIVKIGMELYYAFGPGIVREAKGRGLTVFLDLKLYDIPNTVERTMRVLGALGASFVTTHAAGGTEMMKAAKRGLLAGAAAAGRRQPKLLAVTKLTSIDEQILHDEQKVAGTLIEAVQNAAHLTEAAGLDGVICSAQEVEAIRQVTGPDFLCVTPGIRLNLDNKDDQKRVVTPAQARELGSNAIVVGRPITLAKDPMKAYNEIRQDFMGEQD</sequence>
<feature type="active site" description="Proton donor" evidence="9">
    <location>
        <position position="65"/>
    </location>
</feature>
<feature type="binding site" evidence="9 11">
    <location>
        <position position="189"/>
    </location>
    <ligand>
        <name>substrate</name>
    </ligand>
</feature>
<feature type="binding site" evidence="9 11">
    <location>
        <position position="198"/>
    </location>
    <ligand>
        <name>substrate</name>
    </ligand>
</feature>
<evidence type="ECO:0000313" key="20">
    <source>
        <dbReference type="Proteomes" id="UP000185427"/>
    </source>
</evidence>
<evidence type="ECO:0000256" key="9">
    <source>
        <dbReference type="HAMAP-Rule" id="MF_01200"/>
    </source>
</evidence>
<feature type="binding site" evidence="9 11">
    <location>
        <position position="36"/>
    </location>
    <ligand>
        <name>substrate</name>
    </ligand>
</feature>
<dbReference type="InterPro" id="IPR047596">
    <property type="entry name" value="OMPdecase_bac"/>
</dbReference>
<dbReference type="SUPFAM" id="SSF51366">
    <property type="entry name" value="Ribulose-phoshate binding barrel"/>
    <property type="match status" value="1"/>
</dbReference>
<dbReference type="Proteomes" id="UP000094714">
    <property type="component" value="Chromosome"/>
</dbReference>
<dbReference type="InterPro" id="IPR011060">
    <property type="entry name" value="RibuloseP-bd_barrel"/>
</dbReference>
<feature type="binding site" evidence="9 11">
    <location>
        <position position="127"/>
    </location>
    <ligand>
        <name>substrate</name>
    </ligand>
</feature>
<dbReference type="PATRIC" id="fig|1613.112.peg.984"/>
<gene>
    <name evidence="9 18" type="primary">pyrF</name>
    <name evidence="15" type="ORF">BUW47_04970</name>
    <name evidence="17" type="ORF">C1Y38_04775</name>
    <name evidence="14" type="ORF">LACFE_CDS0938</name>
    <name evidence="16" type="ORF">LF01B1_10710</name>
    <name evidence="18" type="ORF">P8634_00245</name>
</gene>
<dbReference type="GO" id="GO:0044205">
    <property type="term" value="P:'de novo' UMP biosynthetic process"/>
    <property type="evidence" value="ECO:0007669"/>
    <property type="project" value="UniProtKB-UniRule"/>
</dbReference>
<dbReference type="Proteomes" id="UP000185427">
    <property type="component" value="Chromosome"/>
</dbReference>
<feature type="binding site" evidence="9 11">
    <location>
        <position position="11"/>
    </location>
    <ligand>
        <name>substrate</name>
    </ligand>
</feature>
<evidence type="ECO:0000256" key="5">
    <source>
        <dbReference type="ARBA" id="ARBA00022975"/>
    </source>
</evidence>
<evidence type="ECO:0000259" key="13">
    <source>
        <dbReference type="SMART" id="SM00934"/>
    </source>
</evidence>
<reference evidence="17 21" key="3">
    <citation type="submission" date="2018-01" db="EMBL/GenBank/DDBJ databases">
        <title>Draft genome sequence of the feruloyl esterase-producing strain Lactobacillus fermentum CRL 1446, isolated from artisanal goat milk cheese.</title>
        <authorList>
            <person name="Abeijon Mukdsi M.C."/>
            <person name="Saavedra L."/>
            <person name="Gauffin Cano M.P."/>
            <person name="Hebert E.M."/>
            <person name="Medina R.B."/>
        </authorList>
    </citation>
    <scope>NUCLEOTIDE SEQUENCE [LARGE SCALE GENOMIC DNA]</scope>
    <source>
        <strain evidence="17 21">CRL 1446</strain>
    </source>
</reference>
<evidence type="ECO:0000256" key="8">
    <source>
        <dbReference type="ARBA" id="ARBA00061012"/>
    </source>
</evidence>
<dbReference type="Proteomes" id="UP001218104">
    <property type="component" value="Chromosome"/>
</dbReference>
<dbReference type="GeneID" id="83715657"/>
<accession>A0A0F4HEE3</accession>
<dbReference type="EMBL" id="BOLH01000009">
    <property type="protein sequence ID" value="GIC72056.1"/>
    <property type="molecule type" value="Genomic_DNA"/>
</dbReference>
<reference evidence="16 22" key="4">
    <citation type="submission" date="2021-01" db="EMBL/GenBank/DDBJ databases">
        <title>Development of a method for detection of lactic acid bacteria that cause putrefactive shochu mash.</title>
        <authorList>
            <person name="Takashita H."/>
            <person name="Fujihara E."/>
            <person name="Takayama K."/>
            <person name="Yamamoto H."/>
            <person name="Mizutani M."/>
            <person name="Kajiwara Y."/>
        </authorList>
    </citation>
    <scope>NUCLEOTIDE SEQUENCE [LARGE SCALE GENOMIC DNA]</scope>
    <source>
        <strain evidence="16 22">01-B1</strain>
    </source>
</reference>
<proteinExistence type="inferred from homology"/>
<evidence type="ECO:0000256" key="2">
    <source>
        <dbReference type="ARBA" id="ARBA00004861"/>
    </source>
</evidence>
<dbReference type="GO" id="GO:0005829">
    <property type="term" value="C:cytosol"/>
    <property type="evidence" value="ECO:0007669"/>
    <property type="project" value="TreeGrafter"/>
</dbReference>
<feature type="binding site" evidence="9">
    <location>
        <begin position="63"/>
        <end position="72"/>
    </location>
    <ligand>
        <name>substrate</name>
    </ligand>
</feature>
<feature type="active site" description="For OMPdecase activity" evidence="10">
    <location>
        <position position="68"/>
    </location>
</feature>
<reference evidence="14 19" key="1">
    <citation type="submission" date="2016-09" db="EMBL/GenBank/DDBJ databases">
        <title>Genome Sequence of the Lactobacillus fermentum strain NCC2970 (CNCM I-5068).</title>
        <authorList>
            <person name="Barretto C."/>
            <person name="Ngom-Bru C."/>
            <person name="Genevaz A."/>
            <person name="Fournier C."/>
            <person name="Moine D."/>
            <person name="Kassam M."/>
            <person name="Iltis A."/>
            <person name="Sagory-Zalkind P."/>
            <person name="Faucherand G."/>
            <person name="Descombes P."/>
            <person name="Duboux S."/>
        </authorList>
    </citation>
    <scope>NUCLEOTIDE SEQUENCE [LARGE SCALE GENOMIC DNA]</scope>
    <source>
        <strain evidence="14 19">NCC2970</strain>
    </source>
</reference>
<feature type="active site" description="For OMPdecase activity" evidence="10">
    <location>
        <position position="63"/>
    </location>
</feature>
<dbReference type="InterPro" id="IPR014732">
    <property type="entry name" value="OMPdecase"/>
</dbReference>
<dbReference type="InterPro" id="IPR018089">
    <property type="entry name" value="OMPdecase_AS"/>
</dbReference>
<dbReference type="Pfam" id="PF00215">
    <property type="entry name" value="OMPdecase"/>
    <property type="match status" value="1"/>
</dbReference>
<evidence type="ECO:0000313" key="18">
    <source>
        <dbReference type="EMBL" id="WFR89239.1"/>
    </source>
</evidence>
<evidence type="ECO:0000313" key="17">
    <source>
        <dbReference type="EMBL" id="PNV58074.1"/>
    </source>
</evidence>
<keyword evidence="4 9" id="KW-0210">Decarboxylase</keyword>
<dbReference type="GO" id="GO:0006207">
    <property type="term" value="P:'de novo' pyrimidine nucleobase biosynthetic process"/>
    <property type="evidence" value="ECO:0007669"/>
    <property type="project" value="InterPro"/>
</dbReference>
<evidence type="ECO:0000256" key="11">
    <source>
        <dbReference type="PIRSR" id="PIRSR614732-2"/>
    </source>
</evidence>
<dbReference type="AlphaFoldDB" id="A0A0F4HEE3"/>
<feature type="active site" description="For OMPdecase activity" evidence="10">
    <location>
        <position position="65"/>
    </location>
</feature>
<dbReference type="EMBL" id="CP017151">
    <property type="protein sequence ID" value="AOR74397.1"/>
    <property type="molecule type" value="Genomic_DNA"/>
</dbReference>
<dbReference type="PANTHER" id="PTHR32119:SF2">
    <property type="entry name" value="OROTIDINE 5'-PHOSPHATE DECARBOXYLASE"/>
    <property type="match status" value="1"/>
</dbReference>
<comment type="subunit">
    <text evidence="3 9">Homodimer.</text>
</comment>
<comment type="similarity">
    <text evidence="8 9">Belongs to the OMP decarboxylase family. Type 1 subfamily.</text>
</comment>
<evidence type="ECO:0000313" key="16">
    <source>
        <dbReference type="EMBL" id="GIC72056.1"/>
    </source>
</evidence>
<evidence type="ECO:0000256" key="1">
    <source>
        <dbReference type="ARBA" id="ARBA00002356"/>
    </source>
</evidence>
<dbReference type="UniPathway" id="UPA00070">
    <property type="reaction ID" value="UER00120"/>
</dbReference>